<organism evidence="1 2">
    <name type="scientific">Paractinoplanes lichenicola</name>
    <dbReference type="NCBI Taxonomy" id="2802976"/>
    <lineage>
        <taxon>Bacteria</taxon>
        <taxon>Bacillati</taxon>
        <taxon>Actinomycetota</taxon>
        <taxon>Actinomycetes</taxon>
        <taxon>Micromonosporales</taxon>
        <taxon>Micromonosporaceae</taxon>
        <taxon>Paractinoplanes</taxon>
    </lineage>
</organism>
<evidence type="ECO:0000313" key="2">
    <source>
        <dbReference type="Proteomes" id="UP000598996"/>
    </source>
</evidence>
<comment type="caution">
    <text evidence="1">The sequence shown here is derived from an EMBL/GenBank/DDBJ whole genome shotgun (WGS) entry which is preliminary data.</text>
</comment>
<protein>
    <submittedName>
        <fullName evidence="1">Uncharacterized protein</fullName>
    </submittedName>
</protein>
<dbReference type="EMBL" id="JAENHO010000004">
    <property type="protein sequence ID" value="MBL7255876.1"/>
    <property type="molecule type" value="Genomic_DNA"/>
</dbReference>
<dbReference type="RefSeq" id="WP_202992375.1">
    <property type="nucleotide sequence ID" value="NZ_JAENHO010000004.1"/>
</dbReference>
<proteinExistence type="predicted"/>
<evidence type="ECO:0000313" key="1">
    <source>
        <dbReference type="EMBL" id="MBL7255876.1"/>
    </source>
</evidence>
<accession>A0ABS1VN25</accession>
<reference evidence="1 2" key="1">
    <citation type="submission" date="2021-01" db="EMBL/GenBank/DDBJ databases">
        <title>Actinoplanes sp. nov. LDG1-01 isolated from lichen.</title>
        <authorList>
            <person name="Saeng-In P."/>
            <person name="Phongsopitanun W."/>
            <person name="Kanchanasin P."/>
            <person name="Yuki M."/>
            <person name="Kudo T."/>
            <person name="Ohkuma M."/>
            <person name="Tanasupawat S."/>
        </authorList>
    </citation>
    <scope>NUCLEOTIDE SEQUENCE [LARGE SCALE GENOMIC DNA]</scope>
    <source>
        <strain evidence="1 2">LDG1-01</strain>
    </source>
</reference>
<sequence length="143" mass="15503">MSMELLLVKLTPEQAEAVSANPEVLNELFDDPDDLPPPLSALDDEADLLELNYLHVSEYLDTEADESAWMRKAVDGAGTKLDVDLGYETAWLIGPAEVREITAGIEQDGWFDPDPHMSGDLQALATFFRTAAEQGRAVAGGIG</sequence>
<gene>
    <name evidence="1" type="ORF">JKJ07_16360</name>
</gene>
<name>A0ABS1VN25_9ACTN</name>
<keyword evidence="2" id="KW-1185">Reference proteome</keyword>
<dbReference type="Proteomes" id="UP000598996">
    <property type="component" value="Unassembled WGS sequence"/>
</dbReference>